<dbReference type="SUPFAM" id="SSF50494">
    <property type="entry name" value="Trypsin-like serine proteases"/>
    <property type="match status" value="1"/>
</dbReference>
<accession>A0A8J4DXW2</accession>
<dbReference type="Gene3D" id="2.40.10.120">
    <property type="match status" value="1"/>
</dbReference>
<name>A0A8J4DXW2_9ACTN</name>
<dbReference type="InterPro" id="IPR009003">
    <property type="entry name" value="Peptidase_S1_PA"/>
</dbReference>
<dbReference type="Pfam" id="PF13365">
    <property type="entry name" value="Trypsin_2"/>
    <property type="match status" value="1"/>
</dbReference>
<gene>
    <name evidence="1" type="ORF">Vau01_025160</name>
</gene>
<evidence type="ECO:0008006" key="3">
    <source>
        <dbReference type="Google" id="ProtNLM"/>
    </source>
</evidence>
<evidence type="ECO:0000313" key="1">
    <source>
        <dbReference type="EMBL" id="GIJ55000.1"/>
    </source>
</evidence>
<reference evidence="1" key="1">
    <citation type="submission" date="2021-01" db="EMBL/GenBank/DDBJ databases">
        <title>Whole genome shotgun sequence of Virgisporangium aurantiacum NBRC 16421.</title>
        <authorList>
            <person name="Komaki H."/>
            <person name="Tamura T."/>
        </authorList>
    </citation>
    <scope>NUCLEOTIDE SEQUENCE</scope>
    <source>
        <strain evidence="1">NBRC 16421</strain>
    </source>
</reference>
<dbReference type="RefSeq" id="WP_203991152.1">
    <property type="nucleotide sequence ID" value="NZ_BOPG01000013.1"/>
</dbReference>
<organism evidence="1 2">
    <name type="scientific">Virgisporangium aurantiacum</name>
    <dbReference type="NCBI Taxonomy" id="175570"/>
    <lineage>
        <taxon>Bacteria</taxon>
        <taxon>Bacillati</taxon>
        <taxon>Actinomycetota</taxon>
        <taxon>Actinomycetes</taxon>
        <taxon>Micromonosporales</taxon>
        <taxon>Micromonosporaceae</taxon>
        <taxon>Virgisporangium</taxon>
    </lineage>
</organism>
<proteinExistence type="predicted"/>
<keyword evidence="2" id="KW-1185">Reference proteome</keyword>
<dbReference type="Proteomes" id="UP000612585">
    <property type="component" value="Unassembled WGS sequence"/>
</dbReference>
<dbReference type="InterPro" id="IPR027417">
    <property type="entry name" value="P-loop_NTPase"/>
</dbReference>
<dbReference type="PRINTS" id="PR00364">
    <property type="entry name" value="DISEASERSIST"/>
</dbReference>
<dbReference type="Gene3D" id="3.40.50.300">
    <property type="entry name" value="P-loop containing nucleotide triphosphate hydrolases"/>
    <property type="match status" value="1"/>
</dbReference>
<dbReference type="AlphaFoldDB" id="A0A8J4DXW2"/>
<evidence type="ECO:0000313" key="2">
    <source>
        <dbReference type="Proteomes" id="UP000612585"/>
    </source>
</evidence>
<sequence length="614" mass="65655">MKTTGIRRQRLREITVEVRDAHTGEAAGTGVLVSADGLAVTCAHVVEACGVDPRELHGDDVLVRLPQTPLHPAIDRLAKVIWHPLDHDDDLVVLELAGGPVPPERVGICGPAGEDADGQPFQSWGFRLRGDYTKGLMARGLVDAHVPSERNYLYEPLQLTSAQLDSGMSGSAVLDIARNLVIGFVFRVWEPGESPKDRDLAFAVDAGLLAHSPLADTIVTTSVPLGHVAQPVLHQGLVMPPTTEATLDQQPVLNEPPSHLGAYVGRESLLTFLTEAWADPGCKLTGLFGPSGIGKTSLVRQWLGKIGANDEADGPSVFWWTFDPAKQEEDDFLVALIGHLSGGALKGATIPSSAAKANLAAYLLQTVPRVIIVLDDLSSYQMESGDLYGCFQHSGIKDFVNYLISADQRTLAILTSDLPFPELENVPGVVFAAVEPLNADEGMRLLTMNGVHGDEATLHSIVADWGGHPQALTAVAIYLRTRHLGDARFAGDLPLGSADGSFADRLLAIGEAIQERRSQADRAALEVLALARGPLPADVLSRILARLAGTGHIPAAPSALGDLLRSAAVRESTAGFIPHPVLRNLYRTRLRKAPAEYLIAAHRLLANHYYAIGV</sequence>
<dbReference type="SUPFAM" id="SSF52540">
    <property type="entry name" value="P-loop containing nucleoside triphosphate hydrolases"/>
    <property type="match status" value="1"/>
</dbReference>
<protein>
    <recommendedName>
        <fullName evidence="3">Trypsin-like peptidase domain-containing protein</fullName>
    </recommendedName>
</protein>
<comment type="caution">
    <text evidence="1">The sequence shown here is derived from an EMBL/GenBank/DDBJ whole genome shotgun (WGS) entry which is preliminary data.</text>
</comment>
<dbReference type="EMBL" id="BOPG01000013">
    <property type="protein sequence ID" value="GIJ55000.1"/>
    <property type="molecule type" value="Genomic_DNA"/>
</dbReference>